<evidence type="ECO:0000256" key="3">
    <source>
        <dbReference type="ARBA" id="ARBA00012929"/>
    </source>
</evidence>
<comment type="function">
    <text evidence="6">Catalyzes the reduction of dTDP-6-deoxy-L-lyxo-4-hexulose to yield dTDP-L-rhamnose.</text>
</comment>
<evidence type="ECO:0000256" key="5">
    <source>
        <dbReference type="ARBA" id="ARBA00048200"/>
    </source>
</evidence>
<dbReference type="Pfam" id="PF04321">
    <property type="entry name" value="RmlD_sub_bind"/>
    <property type="match status" value="1"/>
</dbReference>
<comment type="catalytic activity">
    <reaction evidence="5 6">
        <text>dTDP-beta-L-rhamnose + NADP(+) = dTDP-4-dehydro-beta-L-rhamnose + NADPH + H(+)</text>
        <dbReference type="Rhea" id="RHEA:21796"/>
        <dbReference type="ChEBI" id="CHEBI:15378"/>
        <dbReference type="ChEBI" id="CHEBI:57510"/>
        <dbReference type="ChEBI" id="CHEBI:57783"/>
        <dbReference type="ChEBI" id="CHEBI:58349"/>
        <dbReference type="ChEBI" id="CHEBI:62830"/>
        <dbReference type="EC" id="1.1.1.133"/>
    </reaction>
</comment>
<dbReference type="GO" id="GO:0008831">
    <property type="term" value="F:dTDP-4-dehydrorhamnose reductase activity"/>
    <property type="evidence" value="ECO:0007669"/>
    <property type="project" value="UniProtKB-EC"/>
</dbReference>
<dbReference type="UniPathway" id="UPA00124"/>
<dbReference type="EMBL" id="VTWH01000001">
    <property type="protein sequence ID" value="KAA0972639.1"/>
    <property type="molecule type" value="Genomic_DNA"/>
</dbReference>
<dbReference type="CDD" id="cd05254">
    <property type="entry name" value="dTDP_HR_like_SDR_e"/>
    <property type="match status" value="1"/>
</dbReference>
<dbReference type="SUPFAM" id="SSF51735">
    <property type="entry name" value="NAD(P)-binding Rossmann-fold domains"/>
    <property type="match status" value="1"/>
</dbReference>
<dbReference type="InterPro" id="IPR029903">
    <property type="entry name" value="RmlD-like-bd"/>
</dbReference>
<dbReference type="AlphaFoldDB" id="A0A5B0E5C6"/>
<reference evidence="8 9" key="1">
    <citation type="submission" date="2019-08" db="EMBL/GenBank/DDBJ databases">
        <title>Aureimonas fodiniaquatilis sp. nov., isolated from a coal mine wastewater.</title>
        <authorList>
            <person name="Kim W."/>
        </authorList>
    </citation>
    <scope>NUCLEOTIDE SEQUENCE [LARGE SCALE GENOMIC DNA]</scope>
    <source>
        <strain evidence="8 9">CAU 1482</strain>
    </source>
</reference>
<keyword evidence="9" id="KW-1185">Reference proteome</keyword>
<dbReference type="EC" id="1.1.1.133" evidence="3 6"/>
<dbReference type="OrthoDB" id="9803892at2"/>
<accession>A0A5B0E5C6</accession>
<dbReference type="Proteomes" id="UP000324738">
    <property type="component" value="Unassembled WGS sequence"/>
</dbReference>
<comment type="caution">
    <text evidence="8">The sequence shown here is derived from an EMBL/GenBank/DDBJ whole genome shotgun (WGS) entry which is preliminary data.</text>
</comment>
<protein>
    <recommendedName>
        <fullName evidence="4 6">dTDP-4-dehydrorhamnose reductase</fullName>
        <ecNumber evidence="3 6">1.1.1.133</ecNumber>
    </recommendedName>
</protein>
<dbReference type="GO" id="GO:0005829">
    <property type="term" value="C:cytosol"/>
    <property type="evidence" value="ECO:0007669"/>
    <property type="project" value="TreeGrafter"/>
</dbReference>
<feature type="domain" description="RmlD-like substrate binding" evidence="7">
    <location>
        <begin position="41"/>
        <end position="212"/>
    </location>
</feature>
<evidence type="ECO:0000259" key="7">
    <source>
        <dbReference type="Pfam" id="PF04321"/>
    </source>
</evidence>
<dbReference type="PANTHER" id="PTHR10491">
    <property type="entry name" value="DTDP-4-DEHYDRORHAMNOSE REDUCTASE"/>
    <property type="match status" value="1"/>
</dbReference>
<keyword evidence="6" id="KW-0560">Oxidoreductase</keyword>
<evidence type="ECO:0000256" key="6">
    <source>
        <dbReference type="RuleBase" id="RU364082"/>
    </source>
</evidence>
<comment type="cofactor">
    <cofactor evidence="6">
        <name>Mg(2+)</name>
        <dbReference type="ChEBI" id="CHEBI:18420"/>
    </cofactor>
    <text evidence="6">Binds 1 Mg(2+) ion per monomer.</text>
</comment>
<evidence type="ECO:0000256" key="2">
    <source>
        <dbReference type="ARBA" id="ARBA00010944"/>
    </source>
</evidence>
<dbReference type="Gene3D" id="3.40.50.720">
    <property type="entry name" value="NAD(P)-binding Rossmann-like Domain"/>
    <property type="match status" value="1"/>
</dbReference>
<gene>
    <name evidence="8" type="ORF">FPY71_00125</name>
</gene>
<comment type="pathway">
    <text evidence="1 6">Carbohydrate biosynthesis; dTDP-L-rhamnose biosynthesis.</text>
</comment>
<dbReference type="GO" id="GO:0019305">
    <property type="term" value="P:dTDP-rhamnose biosynthetic process"/>
    <property type="evidence" value="ECO:0007669"/>
    <property type="project" value="UniProtKB-UniPathway"/>
</dbReference>
<evidence type="ECO:0000313" key="8">
    <source>
        <dbReference type="EMBL" id="KAA0972639.1"/>
    </source>
</evidence>
<name>A0A5B0E5C6_9HYPH</name>
<evidence type="ECO:0000256" key="1">
    <source>
        <dbReference type="ARBA" id="ARBA00004781"/>
    </source>
</evidence>
<comment type="similarity">
    <text evidence="2 6">Belongs to the dTDP-4-dehydrorhamnose reductase family.</text>
</comment>
<evidence type="ECO:0000313" key="9">
    <source>
        <dbReference type="Proteomes" id="UP000324738"/>
    </source>
</evidence>
<dbReference type="PANTHER" id="PTHR10491:SF4">
    <property type="entry name" value="METHIONINE ADENOSYLTRANSFERASE 2 SUBUNIT BETA"/>
    <property type="match status" value="1"/>
</dbReference>
<proteinExistence type="inferred from homology"/>
<dbReference type="InterPro" id="IPR036291">
    <property type="entry name" value="NAD(P)-bd_dom_sf"/>
</dbReference>
<dbReference type="InterPro" id="IPR005913">
    <property type="entry name" value="dTDP_dehydrorham_reduct"/>
</dbReference>
<organism evidence="8 9">
    <name type="scientific">Aureimonas fodinaquatilis</name>
    <dbReference type="NCBI Taxonomy" id="2565783"/>
    <lineage>
        <taxon>Bacteria</taxon>
        <taxon>Pseudomonadati</taxon>
        <taxon>Pseudomonadota</taxon>
        <taxon>Alphaproteobacteria</taxon>
        <taxon>Hyphomicrobiales</taxon>
        <taxon>Aurantimonadaceae</taxon>
        <taxon>Aureimonas</taxon>
    </lineage>
</organism>
<keyword evidence="6" id="KW-0521">NADP</keyword>
<evidence type="ECO:0000256" key="4">
    <source>
        <dbReference type="ARBA" id="ARBA00017099"/>
    </source>
</evidence>
<sequence length="277" mass="30073">MLGNSACRLFAASPGWETVGVARKGNPAGHLPGLRVVEGFHVGDTDFLVRLLAKERPDLVLNCVGVIKQLELGNDPTTCLEINSLFPHRLAHLCALAGARLVQVSTDCVFDGTGSLYKETDTATARDVYGLSKFMGEVDYPNAITLRTSIIGHEVGKSVSLIDWFLGQAGPVVNGYTKAIYSGLPTNELARIVRDIVAPRPDMRGLWHVASAPIDKFSLLQLVAATYGKNVTLRADDSVRIDRSLDASRFNSQTGYAPASWPELVADMHRFHNTQLS</sequence>